<feature type="region of interest" description="Disordered" evidence="1">
    <location>
        <begin position="1"/>
        <end position="108"/>
    </location>
</feature>
<protein>
    <submittedName>
        <fullName evidence="2">Uncharacterized protein</fullName>
    </submittedName>
</protein>
<feature type="non-terminal residue" evidence="2">
    <location>
        <position position="1"/>
    </location>
</feature>
<dbReference type="EMBL" id="CAUYUJ010021378">
    <property type="protein sequence ID" value="CAK0904235.1"/>
    <property type="molecule type" value="Genomic_DNA"/>
</dbReference>
<comment type="caution">
    <text evidence="2">The sequence shown here is derived from an EMBL/GenBank/DDBJ whole genome shotgun (WGS) entry which is preliminary data.</text>
</comment>
<keyword evidence="3" id="KW-1185">Reference proteome</keyword>
<name>A0ABN9XVV0_9DINO</name>
<accession>A0ABN9XVV0</accession>
<gene>
    <name evidence="2" type="ORF">PCOR1329_LOCUS80335</name>
</gene>
<feature type="compositionally biased region" description="Basic and acidic residues" evidence="1">
    <location>
        <begin position="81"/>
        <end position="99"/>
    </location>
</feature>
<feature type="compositionally biased region" description="Low complexity" evidence="1">
    <location>
        <begin position="51"/>
        <end position="80"/>
    </location>
</feature>
<feature type="compositionally biased region" description="Basic and acidic residues" evidence="1">
    <location>
        <begin position="132"/>
        <end position="154"/>
    </location>
</feature>
<evidence type="ECO:0000256" key="1">
    <source>
        <dbReference type="SAM" id="MobiDB-lite"/>
    </source>
</evidence>
<reference evidence="2" key="1">
    <citation type="submission" date="2023-10" db="EMBL/GenBank/DDBJ databases">
        <authorList>
            <person name="Chen Y."/>
            <person name="Shah S."/>
            <person name="Dougan E. K."/>
            <person name="Thang M."/>
            <person name="Chan C."/>
        </authorList>
    </citation>
    <scope>NUCLEOTIDE SEQUENCE [LARGE SCALE GENOMIC DNA]</scope>
</reference>
<feature type="compositionally biased region" description="Low complexity" evidence="1">
    <location>
        <begin position="7"/>
        <end position="28"/>
    </location>
</feature>
<dbReference type="Proteomes" id="UP001189429">
    <property type="component" value="Unassembled WGS sequence"/>
</dbReference>
<evidence type="ECO:0000313" key="2">
    <source>
        <dbReference type="EMBL" id="CAK0904235.1"/>
    </source>
</evidence>
<sequence length="160" mass="16776">APGLALPWPGEAPGKAPGGAAARRAPPAFSSLSPAERRRFGLEDSGSDGGPALEAPAAASAPAARVAPPAPASPAWSSLSAEDRRRFGLDEGDAAREAAEDPNDAPEEVHYCRPLRETMALLEASSCSGTQSERELRRELNKLQESERRLETAKNSRPAV</sequence>
<feature type="region of interest" description="Disordered" evidence="1">
    <location>
        <begin position="124"/>
        <end position="160"/>
    </location>
</feature>
<proteinExistence type="predicted"/>
<evidence type="ECO:0000313" key="3">
    <source>
        <dbReference type="Proteomes" id="UP001189429"/>
    </source>
</evidence>
<organism evidence="2 3">
    <name type="scientific">Prorocentrum cordatum</name>
    <dbReference type="NCBI Taxonomy" id="2364126"/>
    <lineage>
        <taxon>Eukaryota</taxon>
        <taxon>Sar</taxon>
        <taxon>Alveolata</taxon>
        <taxon>Dinophyceae</taxon>
        <taxon>Prorocentrales</taxon>
        <taxon>Prorocentraceae</taxon>
        <taxon>Prorocentrum</taxon>
    </lineage>
</organism>